<feature type="transmembrane region" description="Helical" evidence="2">
    <location>
        <begin position="125"/>
        <end position="149"/>
    </location>
</feature>
<feature type="transmembrane region" description="Helical" evidence="2">
    <location>
        <begin position="222"/>
        <end position="242"/>
    </location>
</feature>
<keyword evidence="2" id="KW-0812">Transmembrane</keyword>
<protein>
    <submittedName>
        <fullName evidence="3">Uncharacterized protein</fullName>
    </submittedName>
</protein>
<accession>A0A2S8G031</accession>
<dbReference type="Proteomes" id="UP000238322">
    <property type="component" value="Unassembled WGS sequence"/>
</dbReference>
<feature type="transmembrane region" description="Helical" evidence="2">
    <location>
        <begin position="60"/>
        <end position="76"/>
    </location>
</feature>
<dbReference type="OrthoDB" id="94391at203682"/>
<keyword evidence="2" id="KW-0472">Membrane</keyword>
<dbReference type="EMBL" id="PUHY01000005">
    <property type="protein sequence ID" value="PQO37494.1"/>
    <property type="molecule type" value="Genomic_DNA"/>
</dbReference>
<evidence type="ECO:0000313" key="3">
    <source>
        <dbReference type="EMBL" id="PQO37494.1"/>
    </source>
</evidence>
<dbReference type="RefSeq" id="WP_105328743.1">
    <property type="nucleotide sequence ID" value="NZ_PUHY01000005.1"/>
</dbReference>
<feature type="region of interest" description="Disordered" evidence="1">
    <location>
        <begin position="266"/>
        <end position="293"/>
    </location>
</feature>
<comment type="caution">
    <text evidence="3">The sequence shown here is derived from an EMBL/GenBank/DDBJ whole genome shotgun (WGS) entry which is preliminary data.</text>
</comment>
<evidence type="ECO:0000313" key="4">
    <source>
        <dbReference type="Proteomes" id="UP000238322"/>
    </source>
</evidence>
<reference evidence="3 4" key="1">
    <citation type="submission" date="2018-02" db="EMBL/GenBank/DDBJ databases">
        <title>Comparative genomes isolates from brazilian mangrove.</title>
        <authorList>
            <person name="Araujo J.E."/>
            <person name="Taketani R.G."/>
            <person name="Silva M.C.P."/>
            <person name="Loureco M.V."/>
            <person name="Andreote F.D."/>
        </authorList>
    </citation>
    <scope>NUCLEOTIDE SEQUENCE [LARGE SCALE GENOMIC DNA]</scope>
    <source>
        <strain evidence="3 4">Hex-1 MGV</strain>
    </source>
</reference>
<feature type="transmembrane region" description="Helical" evidence="2">
    <location>
        <begin position="88"/>
        <end position="113"/>
    </location>
</feature>
<organism evidence="3 4">
    <name type="scientific">Blastopirellula marina</name>
    <dbReference type="NCBI Taxonomy" id="124"/>
    <lineage>
        <taxon>Bacteria</taxon>
        <taxon>Pseudomonadati</taxon>
        <taxon>Planctomycetota</taxon>
        <taxon>Planctomycetia</taxon>
        <taxon>Pirellulales</taxon>
        <taxon>Pirellulaceae</taxon>
        <taxon>Blastopirellula</taxon>
    </lineage>
</organism>
<sequence>MNKDGRWNGLLGLIVVLVACGHLSQMTRFNILWGFSEPIYILFLQACLAGMWIVGGAARWWIRAGLLLVLAPYLYWVSNVFYGSDEVFYFVSLLLANTIFSIWCIRHLCGWWLGKPFAFPQFSILQMMLLVSFCFAGCVVWGSVLIRIWQRVFEGDFDLPILIMLAIFTGVVILTALPALFASRVTRWRISWVAWGIVIMIPWGILALAMSLSEPISPEAVIMVNLQVWIVALATAASIYPLQAIRRPNGEPYCRIFQPIDRRPEEFGEESTLEKSESQVAVSDHDRVTTDVP</sequence>
<name>A0A2S8G031_9BACT</name>
<keyword evidence="2" id="KW-1133">Transmembrane helix</keyword>
<dbReference type="PROSITE" id="PS51257">
    <property type="entry name" value="PROKAR_LIPOPROTEIN"/>
    <property type="match status" value="1"/>
</dbReference>
<feature type="transmembrane region" description="Helical" evidence="2">
    <location>
        <begin position="31"/>
        <end position="53"/>
    </location>
</feature>
<feature type="transmembrane region" description="Helical" evidence="2">
    <location>
        <begin position="192"/>
        <end position="210"/>
    </location>
</feature>
<evidence type="ECO:0000256" key="1">
    <source>
        <dbReference type="SAM" id="MobiDB-lite"/>
    </source>
</evidence>
<dbReference type="AlphaFoldDB" id="A0A2S8G031"/>
<evidence type="ECO:0000256" key="2">
    <source>
        <dbReference type="SAM" id="Phobius"/>
    </source>
</evidence>
<proteinExistence type="predicted"/>
<feature type="transmembrane region" description="Helical" evidence="2">
    <location>
        <begin position="161"/>
        <end position="180"/>
    </location>
</feature>
<gene>
    <name evidence="3" type="ORF">C5Y83_06000</name>
</gene>
<feature type="transmembrane region" description="Helical" evidence="2">
    <location>
        <begin position="7"/>
        <end position="25"/>
    </location>
</feature>